<keyword evidence="11 13" id="KW-0067">ATP-binding</keyword>
<comment type="catalytic activity">
    <reaction evidence="1 13 16">
        <text>(2R)-3-phosphoglycerate + ATP = (2R)-3-phospho-glyceroyl phosphate + ADP</text>
        <dbReference type="Rhea" id="RHEA:14801"/>
        <dbReference type="ChEBI" id="CHEBI:30616"/>
        <dbReference type="ChEBI" id="CHEBI:57604"/>
        <dbReference type="ChEBI" id="CHEBI:58272"/>
        <dbReference type="ChEBI" id="CHEBI:456216"/>
        <dbReference type="EC" id="2.7.2.3"/>
    </reaction>
</comment>
<evidence type="ECO:0000313" key="17">
    <source>
        <dbReference type="EMBL" id="TAA13326.1"/>
    </source>
</evidence>
<feature type="binding site" evidence="13 15">
    <location>
        <position position="209"/>
    </location>
    <ligand>
        <name>ATP</name>
        <dbReference type="ChEBI" id="CHEBI:30616"/>
    </ligand>
</feature>
<dbReference type="InterPro" id="IPR001576">
    <property type="entry name" value="Phosphoglycerate_kinase"/>
</dbReference>
<evidence type="ECO:0000256" key="10">
    <source>
        <dbReference type="ARBA" id="ARBA00022777"/>
    </source>
</evidence>
<dbReference type="EMBL" id="SHGT01000023">
    <property type="protein sequence ID" value="TAA13326.1"/>
    <property type="molecule type" value="Genomic_DNA"/>
</dbReference>
<evidence type="ECO:0000256" key="3">
    <source>
        <dbReference type="ARBA" id="ARBA00004838"/>
    </source>
</evidence>
<name>A0A4Q8L1G6_9STRE</name>
<sequence length="399" mass="42252">MAKLTVKDVELKGKKVLVRVDFNVPLKDGVITNDNRITAALPTIKYILEQGGRAILFSHLGRVKEEADKEGKSLAPVAADLAAKLGQEVAFIAGATRGAELEAAINALEDGQVLLVENTRFEDVDGKKESKNDEELGKYWASLGDGIFVNDAFGTAHRAHASNVGISANVEKAVAGFLLENEIAYIQEAVENPERPFVAILGGSKVSDKIGVIENLLEKADKVLIGGGMTYTFFKAQGIEIGNSLVEEDKLDVAKALLEKSNGKLILPVDSKEANAFTDYTEVKYTEGEAIDPGFLGLDIGPKSIAKFDEELTGAKTVVWNGPMGVFENPDFQAGTIGVMDAIVKQPGVKSIIGGGDSAAAAINLGYADKFSWISTGGGASMELLEGKVLPGLAALTEK</sequence>
<dbReference type="PROSITE" id="PS00111">
    <property type="entry name" value="PGLYCERATE_KINASE"/>
    <property type="match status" value="1"/>
</dbReference>
<accession>A0A4Q8L1G6</accession>
<evidence type="ECO:0000256" key="6">
    <source>
        <dbReference type="ARBA" id="ARBA00016471"/>
    </source>
</evidence>
<feature type="binding site" evidence="13 15">
    <location>
        <position position="328"/>
    </location>
    <ligand>
        <name>ATP</name>
        <dbReference type="ChEBI" id="CHEBI:30616"/>
    </ligand>
</feature>
<dbReference type="FunFam" id="3.40.50.1260:FF:000001">
    <property type="entry name" value="Phosphoglycerate kinase"/>
    <property type="match status" value="1"/>
</dbReference>
<feature type="binding site" evidence="14">
    <location>
        <position position="158"/>
    </location>
    <ligand>
        <name>(2R)-3-phosphoglycerate</name>
        <dbReference type="ChEBI" id="CHEBI:58272"/>
    </ligand>
</feature>
<feature type="binding site" evidence="13">
    <location>
        <position position="36"/>
    </location>
    <ligand>
        <name>substrate</name>
    </ligand>
</feature>
<proteinExistence type="inferred from homology"/>
<evidence type="ECO:0000256" key="13">
    <source>
        <dbReference type="HAMAP-Rule" id="MF_00145"/>
    </source>
</evidence>
<dbReference type="AlphaFoldDB" id="A0A4Q8L1G6"/>
<dbReference type="UniPathway" id="UPA00109">
    <property type="reaction ID" value="UER00185"/>
</dbReference>
<evidence type="ECO:0000256" key="14">
    <source>
        <dbReference type="PIRSR" id="PIRSR000724-1"/>
    </source>
</evidence>
<dbReference type="GO" id="GO:0005829">
    <property type="term" value="C:cytosol"/>
    <property type="evidence" value="ECO:0007669"/>
    <property type="project" value="TreeGrafter"/>
</dbReference>
<feature type="binding site" evidence="13 14">
    <location>
        <begin position="21"/>
        <end position="23"/>
    </location>
    <ligand>
        <name>substrate</name>
    </ligand>
</feature>
<feature type="binding site" evidence="13 15">
    <location>
        <position position="297"/>
    </location>
    <ligand>
        <name>ATP</name>
        <dbReference type="ChEBI" id="CHEBI:30616"/>
    </ligand>
</feature>
<dbReference type="InterPro" id="IPR015911">
    <property type="entry name" value="Phosphoglycerate_kinase_CS"/>
</dbReference>
<dbReference type="GO" id="GO:0004618">
    <property type="term" value="F:phosphoglycerate kinase activity"/>
    <property type="evidence" value="ECO:0007669"/>
    <property type="project" value="UniProtKB-UniRule"/>
</dbReference>
<dbReference type="InterPro" id="IPR036043">
    <property type="entry name" value="Phosphoglycerate_kinase_sf"/>
</dbReference>
<feature type="binding site" evidence="14">
    <location>
        <position position="36"/>
    </location>
    <ligand>
        <name>(2R)-3-phosphoglycerate</name>
        <dbReference type="ChEBI" id="CHEBI:58272"/>
    </ligand>
</feature>
<dbReference type="InterPro" id="IPR015824">
    <property type="entry name" value="Phosphoglycerate_kinase_N"/>
</dbReference>
<dbReference type="GO" id="GO:0006094">
    <property type="term" value="P:gluconeogenesis"/>
    <property type="evidence" value="ECO:0007669"/>
    <property type="project" value="TreeGrafter"/>
</dbReference>
<comment type="pathway">
    <text evidence="3 13">Carbohydrate degradation; glycolysis; pyruvate from D-glyceraldehyde 3-phosphate: step 2/5.</text>
</comment>
<feature type="binding site" evidence="13 14">
    <location>
        <begin position="59"/>
        <end position="62"/>
    </location>
    <ligand>
        <name>substrate</name>
    </ligand>
</feature>
<comment type="subcellular location">
    <subcellularLocation>
        <location evidence="2 13">Cytoplasm</location>
    </subcellularLocation>
</comment>
<comment type="similarity">
    <text evidence="4 13 16">Belongs to the phosphoglycerate kinase family.</text>
</comment>
<keyword evidence="12 13" id="KW-0324">Glycolysis</keyword>
<evidence type="ECO:0000313" key="18">
    <source>
        <dbReference type="Proteomes" id="UP000291525"/>
    </source>
</evidence>
<feature type="binding site" evidence="13">
    <location>
        <position position="120"/>
    </location>
    <ligand>
        <name>substrate</name>
    </ligand>
</feature>
<dbReference type="GO" id="GO:0009986">
    <property type="term" value="C:cell surface"/>
    <property type="evidence" value="ECO:0007669"/>
    <property type="project" value="UniProtKB-ARBA"/>
</dbReference>
<organism evidence="17 18">
    <name type="scientific">Streptococcus parasuis</name>
    <dbReference type="NCBI Taxonomy" id="1501662"/>
    <lineage>
        <taxon>Bacteria</taxon>
        <taxon>Bacillati</taxon>
        <taxon>Bacillota</taxon>
        <taxon>Bacilli</taxon>
        <taxon>Lactobacillales</taxon>
        <taxon>Streptococcaceae</taxon>
        <taxon>Streptococcus</taxon>
    </lineage>
</organism>
<feature type="binding site" evidence="13 15">
    <location>
        <begin position="355"/>
        <end position="358"/>
    </location>
    <ligand>
        <name>ATP</name>
        <dbReference type="ChEBI" id="CHEBI:30616"/>
    </ligand>
</feature>
<keyword evidence="10 13" id="KW-0418">Kinase</keyword>
<dbReference type="RefSeq" id="WP_130554961.1">
    <property type="nucleotide sequence ID" value="NZ_SHGT01000023.1"/>
</dbReference>
<dbReference type="PRINTS" id="PR00477">
    <property type="entry name" value="PHGLYCKINASE"/>
</dbReference>
<dbReference type="GO" id="GO:0043531">
    <property type="term" value="F:ADP binding"/>
    <property type="evidence" value="ECO:0007669"/>
    <property type="project" value="TreeGrafter"/>
</dbReference>
<evidence type="ECO:0000256" key="11">
    <source>
        <dbReference type="ARBA" id="ARBA00022840"/>
    </source>
</evidence>
<evidence type="ECO:0000256" key="12">
    <source>
        <dbReference type="ARBA" id="ARBA00023152"/>
    </source>
</evidence>
<evidence type="ECO:0000256" key="2">
    <source>
        <dbReference type="ARBA" id="ARBA00004496"/>
    </source>
</evidence>
<dbReference type="HAMAP" id="MF_00145">
    <property type="entry name" value="Phosphoglyc_kinase"/>
    <property type="match status" value="1"/>
</dbReference>
<dbReference type="Proteomes" id="UP000291525">
    <property type="component" value="Unassembled WGS sequence"/>
</dbReference>
<protein>
    <recommendedName>
        <fullName evidence="6 13">Phosphoglycerate kinase</fullName>
        <ecNumber evidence="5 13">2.7.2.3</ecNumber>
    </recommendedName>
</protein>
<dbReference type="GO" id="GO:0005524">
    <property type="term" value="F:ATP binding"/>
    <property type="evidence" value="ECO:0007669"/>
    <property type="project" value="UniProtKB-KW"/>
</dbReference>
<keyword evidence="7 13" id="KW-0963">Cytoplasm</keyword>
<comment type="subunit">
    <text evidence="13">Monomer.</text>
</comment>
<keyword evidence="8 13" id="KW-0808">Transferase</keyword>
<feature type="binding site" evidence="13">
    <location>
        <position position="158"/>
    </location>
    <ligand>
        <name>substrate</name>
    </ligand>
</feature>
<evidence type="ECO:0000256" key="5">
    <source>
        <dbReference type="ARBA" id="ARBA00013061"/>
    </source>
</evidence>
<dbReference type="PIRSF" id="PIRSF000724">
    <property type="entry name" value="Pgk"/>
    <property type="match status" value="1"/>
</dbReference>
<dbReference type="EC" id="2.7.2.3" evidence="5 13"/>
<evidence type="ECO:0000256" key="4">
    <source>
        <dbReference type="ARBA" id="ARBA00008982"/>
    </source>
</evidence>
<keyword evidence="9 13" id="KW-0547">Nucleotide-binding</keyword>
<dbReference type="SUPFAM" id="SSF53748">
    <property type="entry name" value="Phosphoglycerate kinase"/>
    <property type="match status" value="1"/>
</dbReference>
<evidence type="ECO:0000256" key="16">
    <source>
        <dbReference type="RuleBase" id="RU000532"/>
    </source>
</evidence>
<reference evidence="17 18" key="1">
    <citation type="submission" date="2019-02" db="EMBL/GenBank/DDBJ databases">
        <title>First genome of the species Streptococcus parasuis.</title>
        <authorList>
            <person name="Stevens M.J.A."/>
            <person name="Stephan R."/>
        </authorList>
    </citation>
    <scope>NUCLEOTIDE SEQUENCE [LARGE SCALE GENOMIC DNA]</scope>
    <source>
        <strain evidence="17 18">4253</strain>
    </source>
</reference>
<evidence type="ECO:0000256" key="15">
    <source>
        <dbReference type="PIRSR" id="PIRSR000724-2"/>
    </source>
</evidence>
<dbReference type="PANTHER" id="PTHR11406">
    <property type="entry name" value="PHOSPHOGLYCERATE KINASE"/>
    <property type="match status" value="1"/>
</dbReference>
<evidence type="ECO:0000256" key="9">
    <source>
        <dbReference type="ARBA" id="ARBA00022741"/>
    </source>
</evidence>
<gene>
    <name evidence="13" type="primary">pgk</name>
    <name evidence="17" type="ORF">EXW74_05030</name>
</gene>
<evidence type="ECO:0000256" key="7">
    <source>
        <dbReference type="ARBA" id="ARBA00022490"/>
    </source>
</evidence>
<dbReference type="Gene3D" id="3.40.50.1260">
    <property type="entry name" value="Phosphoglycerate kinase, N-terminal domain"/>
    <property type="match status" value="2"/>
</dbReference>
<evidence type="ECO:0000256" key="1">
    <source>
        <dbReference type="ARBA" id="ARBA00000642"/>
    </source>
</evidence>
<dbReference type="Pfam" id="PF00162">
    <property type="entry name" value="PGK"/>
    <property type="match status" value="1"/>
</dbReference>
<comment type="caution">
    <text evidence="17">The sequence shown here is derived from an EMBL/GenBank/DDBJ whole genome shotgun (WGS) entry which is preliminary data.</text>
</comment>
<dbReference type="PANTHER" id="PTHR11406:SF23">
    <property type="entry name" value="PHOSPHOGLYCERATE KINASE 1, CHLOROPLASTIC-RELATED"/>
    <property type="match status" value="1"/>
</dbReference>
<dbReference type="GO" id="GO:0006096">
    <property type="term" value="P:glycolytic process"/>
    <property type="evidence" value="ECO:0007669"/>
    <property type="project" value="UniProtKB-UniRule"/>
</dbReference>
<dbReference type="FunFam" id="3.40.50.1260:FF:000008">
    <property type="entry name" value="Phosphoglycerate kinase"/>
    <property type="match status" value="1"/>
</dbReference>
<evidence type="ECO:0000256" key="8">
    <source>
        <dbReference type="ARBA" id="ARBA00022679"/>
    </source>
</evidence>
<dbReference type="OrthoDB" id="9808460at2"/>
<feature type="binding site" evidence="14">
    <location>
        <position position="120"/>
    </location>
    <ligand>
        <name>(2R)-3-phosphoglycerate</name>
        <dbReference type="ChEBI" id="CHEBI:58272"/>
    </ligand>
</feature>